<feature type="non-terminal residue" evidence="1">
    <location>
        <position position="1"/>
    </location>
</feature>
<gene>
    <name evidence="1" type="ORF">METZ01_LOCUS309058</name>
</gene>
<name>A0A382N4U6_9ZZZZ</name>
<proteinExistence type="predicted"/>
<dbReference type="EMBL" id="UINC01098018">
    <property type="protein sequence ID" value="SVC56204.1"/>
    <property type="molecule type" value="Genomic_DNA"/>
</dbReference>
<protein>
    <submittedName>
        <fullName evidence="1">Uncharacterized protein</fullName>
    </submittedName>
</protein>
<organism evidence="1">
    <name type="scientific">marine metagenome</name>
    <dbReference type="NCBI Taxonomy" id="408172"/>
    <lineage>
        <taxon>unclassified sequences</taxon>
        <taxon>metagenomes</taxon>
        <taxon>ecological metagenomes</taxon>
    </lineage>
</organism>
<dbReference type="AlphaFoldDB" id="A0A382N4U6"/>
<evidence type="ECO:0000313" key="1">
    <source>
        <dbReference type="EMBL" id="SVC56204.1"/>
    </source>
</evidence>
<reference evidence="1" key="1">
    <citation type="submission" date="2018-05" db="EMBL/GenBank/DDBJ databases">
        <authorList>
            <person name="Lanie J.A."/>
            <person name="Ng W.-L."/>
            <person name="Kazmierczak K.M."/>
            <person name="Andrzejewski T.M."/>
            <person name="Davidsen T.M."/>
            <person name="Wayne K.J."/>
            <person name="Tettelin H."/>
            <person name="Glass J.I."/>
            <person name="Rusch D."/>
            <person name="Podicherti R."/>
            <person name="Tsui H.-C.T."/>
            <person name="Winkler M.E."/>
        </authorList>
    </citation>
    <scope>NUCLEOTIDE SEQUENCE</scope>
</reference>
<accession>A0A382N4U6</accession>
<sequence>RRLVFLKGNDSHDYKFSSAVLEDYYQVSPAWRNRYLATSLFKLHGTGERTNPLVDRISNAFQA</sequence>